<evidence type="ECO:0000313" key="7">
    <source>
        <dbReference type="EMBL" id="CAH1393409.1"/>
    </source>
</evidence>
<dbReference type="Pfam" id="PF08243">
    <property type="entry name" value="SPT2"/>
    <property type="match status" value="1"/>
</dbReference>
<proteinExistence type="inferred from homology"/>
<evidence type="ECO:0000313" key="8">
    <source>
        <dbReference type="Proteomes" id="UP001152798"/>
    </source>
</evidence>
<dbReference type="GO" id="GO:0042393">
    <property type="term" value="F:histone binding"/>
    <property type="evidence" value="ECO:0007669"/>
    <property type="project" value="TreeGrafter"/>
</dbReference>
<feature type="domain" description="SPT2 homolog N-terminal" evidence="6">
    <location>
        <begin position="1"/>
        <end position="92"/>
    </location>
</feature>
<keyword evidence="3 4" id="KW-0175">Coiled coil</keyword>
<gene>
    <name evidence="7" type="ORF">NEZAVI_LOCUS4086</name>
</gene>
<feature type="region of interest" description="Disordered" evidence="5">
    <location>
        <begin position="242"/>
        <end position="385"/>
    </location>
</feature>
<accession>A0A9P0EEE8</accession>
<protein>
    <recommendedName>
        <fullName evidence="2">Protein SPT2 homolog</fullName>
    </recommendedName>
</protein>
<comment type="similarity">
    <text evidence="1">Belongs to the SPT2 family.</text>
</comment>
<dbReference type="PANTHER" id="PTHR22691:SF8">
    <property type="entry name" value="PROTEIN SPT2 HOMOLOG"/>
    <property type="match status" value="1"/>
</dbReference>
<keyword evidence="8" id="KW-1185">Reference proteome</keyword>
<dbReference type="InterPro" id="IPR054552">
    <property type="entry name" value="SPT2_N"/>
</dbReference>
<evidence type="ECO:0000256" key="1">
    <source>
        <dbReference type="ARBA" id="ARBA00006461"/>
    </source>
</evidence>
<dbReference type="SMART" id="SM00784">
    <property type="entry name" value="SPT2"/>
    <property type="match status" value="1"/>
</dbReference>
<feature type="region of interest" description="Disordered" evidence="5">
    <location>
        <begin position="173"/>
        <end position="224"/>
    </location>
</feature>
<evidence type="ECO:0000256" key="4">
    <source>
        <dbReference type="SAM" id="Coils"/>
    </source>
</evidence>
<dbReference type="GO" id="GO:0005730">
    <property type="term" value="C:nucleolus"/>
    <property type="evidence" value="ECO:0007669"/>
    <property type="project" value="TreeGrafter"/>
</dbReference>
<reference evidence="7" key="1">
    <citation type="submission" date="2022-01" db="EMBL/GenBank/DDBJ databases">
        <authorList>
            <person name="King R."/>
        </authorList>
    </citation>
    <scope>NUCLEOTIDE SEQUENCE</scope>
</reference>
<sequence>MDYGELLYKAQEITKSSSKKEVRCYKTEFAPPKKLERSKVSSENIKKFLARKEAEEKKKREDALKKKEELLALRSQDKKAQRRVQVMLKSTKSANKSVMEDAIDNVNTAVTLGGFKQCDEDDYGYVSQEASAFYNKLLNKYEKMPNEPSIFSKPKKEVKDLNAAKDRVKAALQKEAEEEMMPHKRKKRKLDSNGVESEEPEVINEPEKEVKPDKAETKPKRKIVAPPPLKFDQLLQIAEKKQFEPIIIDESKLKKEPERLMTKKEKMEYERDEVRKHIKKKNPNGVSNGIKDSDAKHKDGKEKDSRDKESKDKDSKDKDSKDKDKKETHLKKGIKSSSEQSDKNLNNHDRTVKNDLDSKKDIRPKLDSQKNAQNVKDKLTSDQLMERLKKNPSVWAKNLSSQNIKLQEKKKISDSNKPKILHNGVHVKNGLKPILKNNLDSTKNSKVKEVAFKEKELSDIDKQLELLKLKKEMLAEKTRLKKMELLKMKYASSKGKKISQERKPVQSKRRIGSDSEEEDSELEDFIDDDTVEDGSDYSKYISEIFGYDKSKYLNYEEDDDDECMESNFAQQMREEYVSTKIGIMEDLEDIRKEQEEKARKKQKLKKK</sequence>
<evidence type="ECO:0000256" key="2">
    <source>
        <dbReference type="ARBA" id="ARBA00013786"/>
    </source>
</evidence>
<organism evidence="7 8">
    <name type="scientific">Nezara viridula</name>
    <name type="common">Southern green stink bug</name>
    <name type="synonym">Cimex viridulus</name>
    <dbReference type="NCBI Taxonomy" id="85310"/>
    <lineage>
        <taxon>Eukaryota</taxon>
        <taxon>Metazoa</taxon>
        <taxon>Ecdysozoa</taxon>
        <taxon>Arthropoda</taxon>
        <taxon>Hexapoda</taxon>
        <taxon>Insecta</taxon>
        <taxon>Pterygota</taxon>
        <taxon>Neoptera</taxon>
        <taxon>Paraneoptera</taxon>
        <taxon>Hemiptera</taxon>
        <taxon>Heteroptera</taxon>
        <taxon>Panheteroptera</taxon>
        <taxon>Pentatomomorpha</taxon>
        <taxon>Pentatomoidea</taxon>
        <taxon>Pentatomidae</taxon>
        <taxon>Pentatominae</taxon>
        <taxon>Nezara</taxon>
    </lineage>
</organism>
<dbReference type="GO" id="GO:0003677">
    <property type="term" value="F:DNA binding"/>
    <property type="evidence" value="ECO:0007669"/>
    <property type="project" value="TreeGrafter"/>
</dbReference>
<dbReference type="GO" id="GO:0006360">
    <property type="term" value="P:transcription by RNA polymerase I"/>
    <property type="evidence" value="ECO:0007669"/>
    <property type="project" value="TreeGrafter"/>
</dbReference>
<feature type="region of interest" description="Disordered" evidence="5">
    <location>
        <begin position="491"/>
        <end position="534"/>
    </location>
</feature>
<feature type="coiled-coil region" evidence="4">
    <location>
        <begin position="450"/>
        <end position="477"/>
    </location>
</feature>
<feature type="compositionally biased region" description="Basic and acidic residues" evidence="5">
    <location>
        <begin position="242"/>
        <end position="275"/>
    </location>
</feature>
<dbReference type="Pfam" id="PF22878">
    <property type="entry name" value="SPT2_N"/>
    <property type="match status" value="1"/>
</dbReference>
<feature type="compositionally biased region" description="Basic and acidic residues" evidence="5">
    <location>
        <begin position="205"/>
        <end position="218"/>
    </location>
</feature>
<dbReference type="AlphaFoldDB" id="A0A9P0EEE8"/>
<dbReference type="EMBL" id="OV725078">
    <property type="protein sequence ID" value="CAH1393409.1"/>
    <property type="molecule type" value="Genomic_DNA"/>
</dbReference>
<dbReference type="PANTHER" id="PTHR22691">
    <property type="entry name" value="YEAST SPT2-RELATED"/>
    <property type="match status" value="1"/>
</dbReference>
<dbReference type="GO" id="GO:0006334">
    <property type="term" value="P:nucleosome assembly"/>
    <property type="evidence" value="ECO:0007669"/>
    <property type="project" value="TreeGrafter"/>
</dbReference>
<feature type="compositionally biased region" description="Acidic residues" evidence="5">
    <location>
        <begin position="514"/>
        <end position="534"/>
    </location>
</feature>
<feature type="compositionally biased region" description="Basic and acidic residues" evidence="5">
    <location>
        <begin position="340"/>
        <end position="368"/>
    </location>
</feature>
<dbReference type="Proteomes" id="UP001152798">
    <property type="component" value="Chromosome 2"/>
</dbReference>
<feature type="compositionally biased region" description="Basic and acidic residues" evidence="5">
    <location>
        <begin position="375"/>
        <end position="385"/>
    </location>
</feature>
<evidence type="ECO:0000256" key="3">
    <source>
        <dbReference type="ARBA" id="ARBA00023054"/>
    </source>
</evidence>
<dbReference type="OrthoDB" id="6259853at2759"/>
<evidence type="ECO:0000256" key="5">
    <source>
        <dbReference type="SAM" id="MobiDB-lite"/>
    </source>
</evidence>
<feature type="compositionally biased region" description="Basic and acidic residues" evidence="5">
    <location>
        <begin position="291"/>
        <end position="327"/>
    </location>
</feature>
<dbReference type="InterPro" id="IPR013256">
    <property type="entry name" value="Chromatin_SPT2"/>
</dbReference>
<evidence type="ECO:0000259" key="6">
    <source>
        <dbReference type="Pfam" id="PF22878"/>
    </source>
</evidence>
<name>A0A9P0EEE8_NEZVI</name>